<evidence type="ECO:0000313" key="3">
    <source>
        <dbReference type="Proteomes" id="UP001141950"/>
    </source>
</evidence>
<accession>A0A9X2SA03</accession>
<gene>
    <name evidence="2" type="ORF">NQZ67_09430</name>
</gene>
<proteinExistence type="predicted"/>
<keyword evidence="1" id="KW-1133">Transmembrane helix</keyword>
<keyword evidence="3" id="KW-1185">Reference proteome</keyword>
<sequence>MKAYLIILQAIYVLCLIPWFVFWGLSFMSFDMGFSWANITFVGTITLYPVAVIACSIVAWLIHKRKKRTAIILNLVPSLWILGFLSFMLFV</sequence>
<evidence type="ECO:0000313" key="2">
    <source>
        <dbReference type="EMBL" id="MCR2804098.1"/>
    </source>
</evidence>
<keyword evidence="1" id="KW-0812">Transmembrane</keyword>
<keyword evidence="1" id="KW-0472">Membrane</keyword>
<feature type="transmembrane region" description="Helical" evidence="1">
    <location>
        <begin position="7"/>
        <end position="30"/>
    </location>
</feature>
<dbReference type="RefSeq" id="WP_257444913.1">
    <property type="nucleotide sequence ID" value="NZ_JANIPJ010000005.1"/>
</dbReference>
<protein>
    <submittedName>
        <fullName evidence="2">Uncharacterized protein</fullName>
    </submittedName>
</protein>
<dbReference type="EMBL" id="JANIPJ010000005">
    <property type="protein sequence ID" value="MCR2804098.1"/>
    <property type="molecule type" value="Genomic_DNA"/>
</dbReference>
<feature type="transmembrane region" description="Helical" evidence="1">
    <location>
        <begin position="69"/>
        <end position="90"/>
    </location>
</feature>
<feature type="transmembrane region" description="Helical" evidence="1">
    <location>
        <begin position="36"/>
        <end position="62"/>
    </location>
</feature>
<organism evidence="2 3">
    <name type="scientific">Paenibacillus soyae</name>
    <dbReference type="NCBI Taxonomy" id="2969249"/>
    <lineage>
        <taxon>Bacteria</taxon>
        <taxon>Bacillati</taxon>
        <taxon>Bacillota</taxon>
        <taxon>Bacilli</taxon>
        <taxon>Bacillales</taxon>
        <taxon>Paenibacillaceae</taxon>
        <taxon>Paenibacillus</taxon>
    </lineage>
</organism>
<name>A0A9X2SA03_9BACL</name>
<reference evidence="2" key="1">
    <citation type="submission" date="2022-08" db="EMBL/GenBank/DDBJ databases">
        <title>The genomic sequence of strain Paenibacillus sp. SCIV0701.</title>
        <authorList>
            <person name="Zhao H."/>
        </authorList>
    </citation>
    <scope>NUCLEOTIDE SEQUENCE</scope>
    <source>
        <strain evidence="2">SCIV0701</strain>
    </source>
</reference>
<dbReference type="Proteomes" id="UP001141950">
    <property type="component" value="Unassembled WGS sequence"/>
</dbReference>
<evidence type="ECO:0000256" key="1">
    <source>
        <dbReference type="SAM" id="Phobius"/>
    </source>
</evidence>
<dbReference type="AlphaFoldDB" id="A0A9X2SA03"/>
<comment type="caution">
    <text evidence="2">The sequence shown here is derived from an EMBL/GenBank/DDBJ whole genome shotgun (WGS) entry which is preliminary data.</text>
</comment>